<proteinExistence type="predicted"/>
<reference evidence="2 3" key="1">
    <citation type="submission" date="2016-10" db="EMBL/GenBank/DDBJ databases">
        <authorList>
            <person name="de Groot N.N."/>
        </authorList>
    </citation>
    <scope>NUCLEOTIDE SEQUENCE [LARGE SCALE GENOMIC DNA]</scope>
    <source>
        <strain evidence="2 3">IBRC-M10418</strain>
    </source>
</reference>
<keyword evidence="1" id="KW-0812">Transmembrane</keyword>
<accession>A0A1H6IQ20</accession>
<feature type="transmembrane region" description="Helical" evidence="1">
    <location>
        <begin position="9"/>
        <end position="28"/>
    </location>
</feature>
<protein>
    <submittedName>
        <fullName evidence="2">Uncharacterized protein</fullName>
    </submittedName>
</protein>
<dbReference type="AlphaFoldDB" id="A0A1H6IQ20"/>
<organism evidence="2 3">
    <name type="scientific">Halopenitus malekzadehii</name>
    <dbReference type="NCBI Taxonomy" id="1267564"/>
    <lineage>
        <taxon>Archaea</taxon>
        <taxon>Methanobacteriati</taxon>
        <taxon>Methanobacteriota</taxon>
        <taxon>Stenosarchaea group</taxon>
        <taxon>Halobacteria</taxon>
        <taxon>Halobacteriales</taxon>
        <taxon>Haloferacaceae</taxon>
        <taxon>Halopenitus</taxon>
    </lineage>
</organism>
<gene>
    <name evidence="2" type="ORF">SAMN05192561_103169</name>
</gene>
<sequence length="58" mass="6216">MAHSAVEGIQADVAVGVFLVLSGIAIMVIGDRTYALACFGVGLLFLARALTRAWFYNR</sequence>
<dbReference type="Proteomes" id="UP000199215">
    <property type="component" value="Unassembled WGS sequence"/>
</dbReference>
<dbReference type="EMBL" id="FNWU01000003">
    <property type="protein sequence ID" value="SEH50085.1"/>
    <property type="molecule type" value="Genomic_DNA"/>
</dbReference>
<evidence type="ECO:0000313" key="3">
    <source>
        <dbReference type="Proteomes" id="UP000199215"/>
    </source>
</evidence>
<dbReference type="STRING" id="1267564.SAMN05192561_103169"/>
<keyword evidence="1" id="KW-0472">Membrane</keyword>
<evidence type="ECO:0000313" key="2">
    <source>
        <dbReference type="EMBL" id="SEH50085.1"/>
    </source>
</evidence>
<evidence type="ECO:0000256" key="1">
    <source>
        <dbReference type="SAM" id="Phobius"/>
    </source>
</evidence>
<feature type="transmembrane region" description="Helical" evidence="1">
    <location>
        <begin position="34"/>
        <end position="55"/>
    </location>
</feature>
<name>A0A1H6IQ20_9EURY</name>
<keyword evidence="1" id="KW-1133">Transmembrane helix</keyword>
<keyword evidence="3" id="KW-1185">Reference proteome</keyword>
<dbReference type="RefSeq" id="WP_177167463.1">
    <property type="nucleotide sequence ID" value="NZ_FNWU01000003.1"/>
</dbReference>